<dbReference type="Proteomes" id="UP000632222">
    <property type="component" value="Unassembled WGS sequence"/>
</dbReference>
<evidence type="ECO:0000259" key="1">
    <source>
        <dbReference type="Pfam" id="PF13592"/>
    </source>
</evidence>
<reference evidence="3" key="1">
    <citation type="journal article" date="2019" name="Int. J. Syst. Evol. Microbiol.">
        <title>The Global Catalogue of Microorganisms (GCM) 10K type strain sequencing project: providing services to taxonomists for standard genome sequencing and annotation.</title>
        <authorList>
            <consortium name="The Broad Institute Genomics Platform"/>
            <consortium name="The Broad Institute Genome Sequencing Center for Infectious Disease"/>
            <person name="Wu L."/>
            <person name="Ma J."/>
        </authorList>
    </citation>
    <scope>NUCLEOTIDE SEQUENCE [LARGE SCALE GENOMIC DNA]</scope>
    <source>
        <strain evidence="3">JCM 14370</strain>
    </source>
</reference>
<protein>
    <submittedName>
        <fullName evidence="2">Transposase</fullName>
    </submittedName>
</protein>
<evidence type="ECO:0000313" key="2">
    <source>
        <dbReference type="EMBL" id="GGJ60094.1"/>
    </source>
</evidence>
<dbReference type="Pfam" id="PF13384">
    <property type="entry name" value="HTH_23"/>
    <property type="match status" value="1"/>
</dbReference>
<proteinExistence type="predicted"/>
<dbReference type="InterPro" id="IPR025959">
    <property type="entry name" value="Winged_HTH_dom"/>
</dbReference>
<gene>
    <name evidence="2" type="ORF">GCM10008938_52780</name>
</gene>
<keyword evidence="3" id="KW-1185">Reference proteome</keyword>
<dbReference type="EMBL" id="BMOD01000074">
    <property type="protein sequence ID" value="GGJ60094.1"/>
    <property type="molecule type" value="Genomic_DNA"/>
</dbReference>
<feature type="domain" description="Winged helix-turn helix" evidence="1">
    <location>
        <begin position="104"/>
        <end position="153"/>
    </location>
</feature>
<sequence>MSKPLRLVHLTPEEDQDLKRIELTPKFSEKVRLRARILRLSHQGWTIAELAEHFDRSIEAVRQDLLRYQQDGLRGLTDGKAKGKPTLFTAQIEEFMHEKLKEERLWNCTLLSEATLKQFGVLIKREAIRTKLHDLGYRWKRGRYSPMKQADPGVVSQHEASLETLKKGLETGN</sequence>
<accession>A0ABQ2DJI7</accession>
<dbReference type="SUPFAM" id="SSF46689">
    <property type="entry name" value="Homeodomain-like"/>
    <property type="match status" value="1"/>
</dbReference>
<dbReference type="Pfam" id="PF13592">
    <property type="entry name" value="HTH_33"/>
    <property type="match status" value="1"/>
</dbReference>
<name>A0ABQ2DJI7_9DEIO</name>
<dbReference type="RefSeq" id="WP_189009676.1">
    <property type="nucleotide sequence ID" value="NZ_BMOD01000074.1"/>
</dbReference>
<organism evidence="2 3">
    <name type="scientific">Deinococcus roseus</name>
    <dbReference type="NCBI Taxonomy" id="392414"/>
    <lineage>
        <taxon>Bacteria</taxon>
        <taxon>Thermotogati</taxon>
        <taxon>Deinococcota</taxon>
        <taxon>Deinococci</taxon>
        <taxon>Deinococcales</taxon>
        <taxon>Deinococcaceae</taxon>
        <taxon>Deinococcus</taxon>
    </lineage>
</organism>
<dbReference type="InterPro" id="IPR009057">
    <property type="entry name" value="Homeodomain-like_sf"/>
</dbReference>
<comment type="caution">
    <text evidence="2">The sequence shown here is derived from an EMBL/GenBank/DDBJ whole genome shotgun (WGS) entry which is preliminary data.</text>
</comment>
<evidence type="ECO:0000313" key="3">
    <source>
        <dbReference type="Proteomes" id="UP000632222"/>
    </source>
</evidence>